<organism evidence="1">
    <name type="scientific">marine sediment metagenome</name>
    <dbReference type="NCBI Taxonomy" id="412755"/>
    <lineage>
        <taxon>unclassified sequences</taxon>
        <taxon>metagenomes</taxon>
        <taxon>ecological metagenomes</taxon>
    </lineage>
</organism>
<dbReference type="AlphaFoldDB" id="X1INX6"/>
<dbReference type="EMBL" id="BARU01032156">
    <property type="protein sequence ID" value="GAH67824.1"/>
    <property type="molecule type" value="Genomic_DNA"/>
</dbReference>
<name>X1INX6_9ZZZZ</name>
<gene>
    <name evidence="1" type="ORF">S03H2_50746</name>
</gene>
<protein>
    <submittedName>
        <fullName evidence="1">Uncharacterized protein</fullName>
    </submittedName>
</protein>
<feature type="non-terminal residue" evidence="1">
    <location>
        <position position="1"/>
    </location>
</feature>
<sequence length="31" mass="3623">RIVIDRKDLIEFVTQESIEPVNGWPEKLGLK</sequence>
<comment type="caution">
    <text evidence="1">The sequence shown here is derived from an EMBL/GenBank/DDBJ whole genome shotgun (WGS) entry which is preliminary data.</text>
</comment>
<accession>X1INX6</accession>
<proteinExistence type="predicted"/>
<evidence type="ECO:0000313" key="1">
    <source>
        <dbReference type="EMBL" id="GAH67824.1"/>
    </source>
</evidence>
<reference evidence="1" key="1">
    <citation type="journal article" date="2014" name="Front. Microbiol.">
        <title>High frequency of phylogenetically diverse reductive dehalogenase-homologous genes in deep subseafloor sedimentary metagenomes.</title>
        <authorList>
            <person name="Kawai M."/>
            <person name="Futagami T."/>
            <person name="Toyoda A."/>
            <person name="Takaki Y."/>
            <person name="Nishi S."/>
            <person name="Hori S."/>
            <person name="Arai W."/>
            <person name="Tsubouchi T."/>
            <person name="Morono Y."/>
            <person name="Uchiyama I."/>
            <person name="Ito T."/>
            <person name="Fujiyama A."/>
            <person name="Inagaki F."/>
            <person name="Takami H."/>
        </authorList>
    </citation>
    <scope>NUCLEOTIDE SEQUENCE</scope>
    <source>
        <strain evidence="1">Expedition CK06-06</strain>
    </source>
</reference>